<comment type="caution">
    <text evidence="5">The sequence shown here is derived from an EMBL/GenBank/DDBJ whole genome shotgun (WGS) entry which is preliminary data.</text>
</comment>
<keyword evidence="1" id="KW-0677">Repeat</keyword>
<protein>
    <recommendedName>
        <fullName evidence="4">BTB domain-containing protein</fullName>
    </recommendedName>
</protein>
<gene>
    <name evidence="5" type="ORF">B0A50_07724</name>
</gene>
<feature type="region of interest" description="Disordered" evidence="3">
    <location>
        <begin position="577"/>
        <end position="636"/>
    </location>
</feature>
<reference evidence="5 6" key="1">
    <citation type="submission" date="2017-03" db="EMBL/GenBank/DDBJ databases">
        <title>Genomes of endolithic fungi from Antarctica.</title>
        <authorList>
            <person name="Coleine C."/>
            <person name="Masonjones S."/>
            <person name="Stajich J.E."/>
        </authorList>
    </citation>
    <scope>NUCLEOTIDE SEQUENCE [LARGE SCALE GENOMIC DNA]</scope>
    <source>
        <strain evidence="5 6">CCFEE 6315</strain>
    </source>
</reference>
<feature type="domain" description="BTB" evidence="4">
    <location>
        <begin position="377"/>
        <end position="437"/>
    </location>
</feature>
<dbReference type="Pfam" id="PF13637">
    <property type="entry name" value="Ank_4"/>
    <property type="match status" value="1"/>
</dbReference>
<keyword evidence="6" id="KW-1185">Reference proteome</keyword>
<evidence type="ECO:0000256" key="3">
    <source>
        <dbReference type="SAM" id="MobiDB-lite"/>
    </source>
</evidence>
<feature type="region of interest" description="Disordered" evidence="3">
    <location>
        <begin position="316"/>
        <end position="373"/>
    </location>
</feature>
<proteinExistence type="predicted"/>
<dbReference type="SUPFAM" id="SSF54695">
    <property type="entry name" value="POZ domain"/>
    <property type="match status" value="2"/>
</dbReference>
<organism evidence="5 6">
    <name type="scientific">Salinomyces thailandicus</name>
    <dbReference type="NCBI Taxonomy" id="706561"/>
    <lineage>
        <taxon>Eukaryota</taxon>
        <taxon>Fungi</taxon>
        <taxon>Dikarya</taxon>
        <taxon>Ascomycota</taxon>
        <taxon>Pezizomycotina</taxon>
        <taxon>Dothideomycetes</taxon>
        <taxon>Dothideomycetidae</taxon>
        <taxon>Mycosphaerellales</taxon>
        <taxon>Teratosphaeriaceae</taxon>
        <taxon>Salinomyces</taxon>
    </lineage>
</organism>
<dbReference type="InterPro" id="IPR036770">
    <property type="entry name" value="Ankyrin_rpt-contain_sf"/>
</dbReference>
<dbReference type="SMART" id="SM00225">
    <property type="entry name" value="BTB"/>
    <property type="match status" value="2"/>
</dbReference>
<dbReference type="InterPro" id="IPR011333">
    <property type="entry name" value="SKP1/BTB/POZ_sf"/>
</dbReference>
<evidence type="ECO:0000313" key="6">
    <source>
        <dbReference type="Proteomes" id="UP000308549"/>
    </source>
</evidence>
<dbReference type="FunFam" id="1.25.40.20:FF:000248">
    <property type="entry name" value="Ankyrin repeat and BTB/POZ domain protein"/>
    <property type="match status" value="1"/>
</dbReference>
<dbReference type="AlphaFoldDB" id="A0A4U0TM95"/>
<accession>A0A4U0TM95</accession>
<sequence length="677" mass="76425">MNDNEQPQATQLLGKHQLEKALYEEHQAVSSGRLKEENPLDTSLDFRRLCEACRRGDLKVIQEQIGKGININARDEFDYTPMILASLCGHYEVVQMLLEQGGRCERDTFQGERCLYNALNDRIRNLLLSYDYSKSTDPLQPLAAHITGLLSRETPKITDITVHTRDATFDVHKFVLSARSPYFARKLAAAPKMKSYRMPDSLPSKSVETCIRFLYLGEVGADLGEVEEVRAVLDGIEKLGKQLEIPRLFEEIVHSDDRRQLRQRRTEELERGGEQMAEWFRNHIVKHKVEVDSERADDVKWDKSNSIFADVLLRADEEEEEEQQGGHEVDNEPETSNHAAQVGHAQDTSNGIPIGHFQPKLSRSPSRQRKPKRSVLYPVHRAMLLRSEVFATMFDSPFREGSINASTHLQIVPVACTPDILEVILTFLYTERADFSLQLALDVLHAADMLFIEKLKQRAALLISTLGNGSASIVEAENPRGNAEIEDIIDIYDVVRAGWDTRVHRLEEFGARYIAYRLEQYIDESEFRELVQESAGRIRGRQETDTVELVDDIRYYLSERFRLRFEDSGLDEMMEENLQTTTTEGTETDNDEAASTAPKLPHEDEGYGGSPETSAEGVEGRGEAPHAAGVEGLETQQGVVRTLDGEVAGDEFAQDAMNYQILLGKLEGLMEGLGLDG</sequence>
<dbReference type="GO" id="GO:0000151">
    <property type="term" value="C:ubiquitin ligase complex"/>
    <property type="evidence" value="ECO:0007669"/>
    <property type="project" value="TreeGrafter"/>
</dbReference>
<keyword evidence="2" id="KW-0040">ANK repeat</keyword>
<dbReference type="PANTHER" id="PTHR46231:SF1">
    <property type="entry name" value="ANKYRIN REPEAT AND BTB_POZ DOMAIN-CONTAINING PROTEIN 1"/>
    <property type="match status" value="1"/>
</dbReference>
<dbReference type="Proteomes" id="UP000308549">
    <property type="component" value="Unassembled WGS sequence"/>
</dbReference>
<dbReference type="OrthoDB" id="684045at2759"/>
<dbReference type="InterPro" id="IPR044515">
    <property type="entry name" value="ABTB1"/>
</dbReference>
<feature type="domain" description="BTB" evidence="4">
    <location>
        <begin position="158"/>
        <end position="223"/>
    </location>
</feature>
<dbReference type="InterPro" id="IPR000210">
    <property type="entry name" value="BTB/POZ_dom"/>
</dbReference>
<dbReference type="CDD" id="cd18186">
    <property type="entry name" value="BTB_POZ_ZBTB_KLHL-like"/>
    <property type="match status" value="1"/>
</dbReference>
<dbReference type="SUPFAM" id="SSF48403">
    <property type="entry name" value="Ankyrin repeat"/>
    <property type="match status" value="1"/>
</dbReference>
<dbReference type="SMART" id="SM00248">
    <property type="entry name" value="ANK"/>
    <property type="match status" value="2"/>
</dbReference>
<dbReference type="Pfam" id="PF00651">
    <property type="entry name" value="BTB"/>
    <property type="match status" value="2"/>
</dbReference>
<evidence type="ECO:0000256" key="1">
    <source>
        <dbReference type="ARBA" id="ARBA00022737"/>
    </source>
</evidence>
<evidence type="ECO:0000256" key="2">
    <source>
        <dbReference type="ARBA" id="ARBA00023043"/>
    </source>
</evidence>
<evidence type="ECO:0000259" key="4">
    <source>
        <dbReference type="PROSITE" id="PS50097"/>
    </source>
</evidence>
<dbReference type="Gene3D" id="1.25.40.20">
    <property type="entry name" value="Ankyrin repeat-containing domain"/>
    <property type="match status" value="1"/>
</dbReference>
<name>A0A4U0TM95_9PEZI</name>
<dbReference type="GO" id="GO:0005737">
    <property type="term" value="C:cytoplasm"/>
    <property type="evidence" value="ECO:0007669"/>
    <property type="project" value="TreeGrafter"/>
</dbReference>
<dbReference type="CDD" id="cd18497">
    <property type="entry name" value="BACK_ABTB1_BPOZ"/>
    <property type="match status" value="1"/>
</dbReference>
<dbReference type="Gene3D" id="3.30.710.10">
    <property type="entry name" value="Potassium Channel Kv1.1, Chain A"/>
    <property type="match status" value="2"/>
</dbReference>
<dbReference type="InterPro" id="IPR002110">
    <property type="entry name" value="Ankyrin_rpt"/>
</dbReference>
<dbReference type="EMBL" id="NAJL01000065">
    <property type="protein sequence ID" value="TKA22825.1"/>
    <property type="molecule type" value="Genomic_DNA"/>
</dbReference>
<evidence type="ECO:0000313" key="5">
    <source>
        <dbReference type="EMBL" id="TKA22825.1"/>
    </source>
</evidence>
<dbReference type="PANTHER" id="PTHR46231">
    <property type="entry name" value="ANKYRIN REPEAT AND BTB/POZ DOMAIN-CONTAINING PROTEIN 1"/>
    <property type="match status" value="1"/>
</dbReference>
<dbReference type="PROSITE" id="PS50097">
    <property type="entry name" value="BTB"/>
    <property type="match status" value="2"/>
</dbReference>